<feature type="non-terminal residue" evidence="2">
    <location>
        <position position="132"/>
    </location>
</feature>
<comment type="caution">
    <text evidence="2">The sequence shown here is derived from an EMBL/GenBank/DDBJ whole genome shotgun (WGS) entry which is preliminary data.</text>
</comment>
<accession>A0A0F8ZU26</accession>
<dbReference type="EMBL" id="LAZR01061503">
    <property type="protein sequence ID" value="KKK63456.1"/>
    <property type="molecule type" value="Genomic_DNA"/>
</dbReference>
<gene>
    <name evidence="2" type="ORF">LCGC14_2994080</name>
</gene>
<protein>
    <submittedName>
        <fullName evidence="2">Uncharacterized protein</fullName>
    </submittedName>
</protein>
<reference evidence="2" key="1">
    <citation type="journal article" date="2015" name="Nature">
        <title>Complex archaea that bridge the gap between prokaryotes and eukaryotes.</title>
        <authorList>
            <person name="Spang A."/>
            <person name="Saw J.H."/>
            <person name="Jorgensen S.L."/>
            <person name="Zaremba-Niedzwiedzka K."/>
            <person name="Martijn J."/>
            <person name="Lind A.E."/>
            <person name="van Eijk R."/>
            <person name="Schleper C."/>
            <person name="Guy L."/>
            <person name="Ettema T.J."/>
        </authorList>
    </citation>
    <scope>NUCLEOTIDE SEQUENCE</scope>
</reference>
<sequence>MTQAQTSQTPQTGFEPILRSPGDSGAYTHPQWVDAVVKLLTRRWMEEGIAPPGIEAFGIPDPLDVGGTQAHVATLFAFAQYANGYQPGQNPELDSILPWVAPGATDFVETPDNMIVRIGQEQFEKSVAIASA</sequence>
<feature type="region of interest" description="Disordered" evidence="1">
    <location>
        <begin position="1"/>
        <end position="28"/>
    </location>
</feature>
<evidence type="ECO:0000256" key="1">
    <source>
        <dbReference type="SAM" id="MobiDB-lite"/>
    </source>
</evidence>
<feature type="compositionally biased region" description="Polar residues" evidence="1">
    <location>
        <begin position="1"/>
        <end position="12"/>
    </location>
</feature>
<evidence type="ECO:0000313" key="2">
    <source>
        <dbReference type="EMBL" id="KKK63456.1"/>
    </source>
</evidence>
<proteinExistence type="predicted"/>
<name>A0A0F8ZU26_9ZZZZ</name>
<dbReference type="AlphaFoldDB" id="A0A0F8ZU26"/>
<organism evidence="2">
    <name type="scientific">marine sediment metagenome</name>
    <dbReference type="NCBI Taxonomy" id="412755"/>
    <lineage>
        <taxon>unclassified sequences</taxon>
        <taxon>metagenomes</taxon>
        <taxon>ecological metagenomes</taxon>
    </lineage>
</organism>